<dbReference type="EMBL" id="CM046102">
    <property type="protein sequence ID" value="KAI8440430.1"/>
    <property type="molecule type" value="Genomic_DNA"/>
</dbReference>
<dbReference type="Proteomes" id="UP001064048">
    <property type="component" value="Chromosome 2"/>
</dbReference>
<proteinExistence type="predicted"/>
<evidence type="ECO:0000313" key="2">
    <source>
        <dbReference type="Proteomes" id="UP001064048"/>
    </source>
</evidence>
<organism evidence="1 2">
    <name type="scientific">Choristoneura fumiferana</name>
    <name type="common">Spruce budworm moth</name>
    <name type="synonym">Archips fumiferana</name>
    <dbReference type="NCBI Taxonomy" id="7141"/>
    <lineage>
        <taxon>Eukaryota</taxon>
        <taxon>Metazoa</taxon>
        <taxon>Ecdysozoa</taxon>
        <taxon>Arthropoda</taxon>
        <taxon>Hexapoda</taxon>
        <taxon>Insecta</taxon>
        <taxon>Pterygota</taxon>
        <taxon>Neoptera</taxon>
        <taxon>Endopterygota</taxon>
        <taxon>Lepidoptera</taxon>
        <taxon>Glossata</taxon>
        <taxon>Ditrysia</taxon>
        <taxon>Tortricoidea</taxon>
        <taxon>Tortricidae</taxon>
        <taxon>Tortricinae</taxon>
        <taxon>Choristoneura</taxon>
    </lineage>
</organism>
<keyword evidence="2" id="KW-1185">Reference proteome</keyword>
<protein>
    <submittedName>
        <fullName evidence="1">Uncharacterized protein</fullName>
    </submittedName>
</protein>
<comment type="caution">
    <text evidence="1">The sequence shown here is derived from an EMBL/GenBank/DDBJ whole genome shotgun (WGS) entry which is preliminary data.</text>
</comment>
<accession>A0ACC0KVV3</accession>
<sequence length="732" mass="83533">MKERLLVILALSLYGPQQCSAIREYTKADILRLREETREMFQHAYDSYLRYAYPYDELRPLSCDGVDTWGSYSLTLIDALDTLAIMGNYTEFNRVVEILLQKQNFDTDINVSVFETNIRIIGGLLSAHLLSYKTGMKLEPGWPCNGPLLRLAEDVAQRLIVAFDTTTGMPYGTINLRKGVPPGETSVTCTAGVGTFIVEFGTLSRLTGDPLYEELAYNALKALYHHRSPIGLVGNHVDVMSGRWTAQDAGIGGGVDSYFEYLVKGAILLERPELMSMFQEARQVIDRYLKKNDWYVWATMLRGHVTLPVFQSLESYWPGLLSLIGDSDTAMRIIHNYHSVWRQYGFTPEVYNLGTGEASSTRESYPLRPELIESIMYLYRETRDPILLQMGEDIIRSIQHSARTPCGYATIKDVRDHRKEDRMESFFLAETTKYLYLLFDPDNFIHNPGKHGTVINTPNGECIVDVGGYIFNTEAHPIDPTMLFCCQEARQGINISEVHRVYQILEEEDNIQFMTMIEATTQRNESKVLSEVDTNNTPEAVNHSETNKRLNENQLEKDQVLIKTETRTGYVNMDGTEREKSKNESSLSDIVKERIVNYYNNNTSAPEDSSEELKETHATEPEKVEPMGKVDVDDIIVPGQPVEAEKIQPPSSTKAKEAFKMLPTVIQDFLNSDWKSKPKCEPQHILERIRRENKYPDHPDVDRYELLLTPAQSFLQRISLAGEFLNKKQLEL</sequence>
<evidence type="ECO:0000313" key="1">
    <source>
        <dbReference type="EMBL" id="KAI8440430.1"/>
    </source>
</evidence>
<gene>
    <name evidence="1" type="ORF">MSG28_001739</name>
</gene>
<name>A0ACC0KVV3_CHOFU</name>
<reference evidence="1 2" key="1">
    <citation type="journal article" date="2022" name="Genome Biol. Evol.">
        <title>The Spruce Budworm Genome: Reconstructing the Evolutionary History of Antifreeze Proteins.</title>
        <authorList>
            <person name="Beliveau C."/>
            <person name="Gagne P."/>
            <person name="Picq S."/>
            <person name="Vernygora O."/>
            <person name="Keeling C.I."/>
            <person name="Pinkney K."/>
            <person name="Doucet D."/>
            <person name="Wen F."/>
            <person name="Johnston J.S."/>
            <person name="Maaroufi H."/>
            <person name="Boyle B."/>
            <person name="Laroche J."/>
            <person name="Dewar K."/>
            <person name="Juretic N."/>
            <person name="Blackburn G."/>
            <person name="Nisole A."/>
            <person name="Brunet B."/>
            <person name="Brandao M."/>
            <person name="Lumley L."/>
            <person name="Duan J."/>
            <person name="Quan G."/>
            <person name="Lucarotti C.J."/>
            <person name="Roe A.D."/>
            <person name="Sperling F.A.H."/>
            <person name="Levesque R.C."/>
            <person name="Cusson M."/>
        </authorList>
    </citation>
    <scope>NUCLEOTIDE SEQUENCE [LARGE SCALE GENOMIC DNA]</scope>
    <source>
        <strain evidence="1">Glfc:IPQL:Cfum</strain>
    </source>
</reference>